<dbReference type="SUPFAM" id="SSF52540">
    <property type="entry name" value="P-loop containing nucleoside triphosphate hydrolases"/>
    <property type="match status" value="1"/>
</dbReference>
<dbReference type="CDD" id="cd03110">
    <property type="entry name" value="SIMIBI_bact_arch"/>
    <property type="match status" value="1"/>
</dbReference>
<dbReference type="Gene3D" id="3.40.50.300">
    <property type="entry name" value="P-loop containing nucleotide triphosphate hydrolases"/>
    <property type="match status" value="1"/>
</dbReference>
<dbReference type="PROSITE" id="PS51379">
    <property type="entry name" value="4FE4S_FER_2"/>
    <property type="match status" value="2"/>
</dbReference>
<dbReference type="PANTHER" id="PTHR43063:SF1">
    <property type="entry name" value="4FE-4S CLUSTER CONTAINING PARA FAMILY ATPASE PROTEIN"/>
    <property type="match status" value="1"/>
</dbReference>
<dbReference type="PANTHER" id="PTHR43063">
    <property type="entry name" value="4FE-4S CLUSTER CONTAINING PARA FAMILY ATPASE PROTEIN"/>
    <property type="match status" value="1"/>
</dbReference>
<feature type="domain" description="4Fe-4S ferredoxin-type" evidence="1">
    <location>
        <begin position="87"/>
        <end position="115"/>
    </location>
</feature>
<evidence type="ECO:0000313" key="2">
    <source>
        <dbReference type="EMBL" id="KPK64483.1"/>
    </source>
</evidence>
<gene>
    <name evidence="2" type="ORF">AMJ83_01880</name>
</gene>
<protein>
    <submittedName>
        <fullName evidence="2">(4Fe-4S)-binding protein</fullName>
    </submittedName>
</protein>
<accession>A0A0S8FUW7</accession>
<dbReference type="InterPro" id="IPR002586">
    <property type="entry name" value="CobQ/CobB/MinD/ParA_Nub-bd_dom"/>
</dbReference>
<dbReference type="InterPro" id="IPR017896">
    <property type="entry name" value="4Fe4S_Fe-S-bd"/>
</dbReference>
<proteinExistence type="predicted"/>
<dbReference type="AlphaFoldDB" id="A0A0S8FUW7"/>
<dbReference type="InterPro" id="IPR027417">
    <property type="entry name" value="P-loop_NTPase"/>
</dbReference>
<dbReference type="PATRIC" id="fig|1703779.3.peg.1935"/>
<evidence type="ECO:0000259" key="1">
    <source>
        <dbReference type="PROSITE" id="PS51379"/>
    </source>
</evidence>
<reference evidence="2 3" key="1">
    <citation type="journal article" date="2015" name="Microbiome">
        <title>Genomic resolution of linkages in carbon, nitrogen, and sulfur cycling among widespread estuary sediment bacteria.</title>
        <authorList>
            <person name="Baker B.J."/>
            <person name="Lazar C.S."/>
            <person name="Teske A.P."/>
            <person name="Dick G.J."/>
        </authorList>
    </citation>
    <scope>NUCLEOTIDE SEQUENCE [LARGE SCALE GENOMIC DNA]</scope>
    <source>
        <strain evidence="2">SM23_42</strain>
    </source>
</reference>
<dbReference type="STRING" id="1703779.AMJ83_01880"/>
<comment type="caution">
    <text evidence="2">The sequence shown here is derived from an EMBL/GenBank/DDBJ whole genome shotgun (WGS) entry which is preliminary data.</text>
</comment>
<feature type="domain" description="4Fe-4S ferredoxin-type" evidence="1">
    <location>
        <begin position="57"/>
        <end position="86"/>
    </location>
</feature>
<name>A0A0S8FUW7_UNCW3</name>
<dbReference type="Gene3D" id="3.30.70.20">
    <property type="match status" value="1"/>
</dbReference>
<dbReference type="Proteomes" id="UP000051373">
    <property type="component" value="Unassembled WGS sequence"/>
</dbReference>
<organism evidence="2 3">
    <name type="scientific">candidate division WOR_3 bacterium SM23_42</name>
    <dbReference type="NCBI Taxonomy" id="1703779"/>
    <lineage>
        <taxon>Bacteria</taxon>
        <taxon>Bacteria division WOR-3</taxon>
    </lineage>
</organism>
<evidence type="ECO:0000313" key="3">
    <source>
        <dbReference type="Proteomes" id="UP000051373"/>
    </source>
</evidence>
<sequence length="289" mass="31478">MIVSIASGKGGTGKTTVATSFALATKNSQLIDCDVEEPNAHIFLKPRREKRVTVSIPIPKVDLTKCNFCGKCAQICAYNALAVLNDRVLVFPHLCHGCGGCSLLCMQKAINEVDKKIGIVEIGKANGVAFVHGILNIGEVMAPPLVRAVKQNINTSKTVIIDAPPGTSCPVIEAIKGSDFCILVTEPTPFGLNDLLLAVEVVRKMKIPFGVVVNRADLGDRKVDTYCEEENIPVLMRIPFDREIAMSYSKGIPLVTAQPIYYRKFTNMFEIIKNHVCVYSSKGNLELVD</sequence>
<dbReference type="Pfam" id="PF01656">
    <property type="entry name" value="CbiA"/>
    <property type="match status" value="1"/>
</dbReference>
<dbReference type="EMBL" id="LJUJ01000002">
    <property type="protein sequence ID" value="KPK64483.1"/>
    <property type="molecule type" value="Genomic_DNA"/>
</dbReference>